<dbReference type="Proteomes" id="UP000677054">
    <property type="component" value="Unassembled WGS sequence"/>
</dbReference>
<evidence type="ECO:0000313" key="7">
    <source>
        <dbReference type="EMBL" id="CAD7252053.1"/>
    </source>
</evidence>
<evidence type="ECO:0000256" key="4">
    <source>
        <dbReference type="ARBA" id="ARBA00023163"/>
    </source>
</evidence>
<dbReference type="SUPFAM" id="SSF55785">
    <property type="entry name" value="PYP-like sensor domain (PAS domain)"/>
    <property type="match status" value="2"/>
</dbReference>
<reference evidence="7" key="1">
    <citation type="submission" date="2020-11" db="EMBL/GenBank/DDBJ databases">
        <authorList>
            <person name="Tran Van P."/>
        </authorList>
    </citation>
    <scope>NUCLEOTIDE SEQUENCE</scope>
</reference>
<keyword evidence="2" id="KW-0677">Repeat</keyword>
<keyword evidence="5" id="KW-0539">Nucleus</keyword>
<evidence type="ECO:0000256" key="1">
    <source>
        <dbReference type="ARBA" id="ARBA00004123"/>
    </source>
</evidence>
<dbReference type="CDD" id="cd00130">
    <property type="entry name" value="PAS"/>
    <property type="match status" value="2"/>
</dbReference>
<dbReference type="FunFam" id="3.30.450.20:FF:000017">
    <property type="entry name" value="SIM bHLH transcription factor 2"/>
    <property type="match status" value="1"/>
</dbReference>
<dbReference type="AlphaFoldDB" id="A0A7R9ADH4"/>
<dbReference type="PANTHER" id="PTHR23043:SF36">
    <property type="entry name" value="PROTEIN SINGLE-MINDED"/>
    <property type="match status" value="1"/>
</dbReference>
<comment type="subcellular location">
    <subcellularLocation>
        <location evidence="1">Nucleus</location>
    </subcellularLocation>
</comment>
<gene>
    <name evidence="7" type="ORF">DSTB1V02_LOCUS11814</name>
</gene>
<evidence type="ECO:0000259" key="6">
    <source>
        <dbReference type="PROSITE" id="PS50112"/>
    </source>
</evidence>
<name>A0A7R9ADH4_9CRUS</name>
<keyword evidence="4" id="KW-0804">Transcription</keyword>
<accession>A0A7R9ADH4</accession>
<dbReference type="GO" id="GO:0000981">
    <property type="term" value="F:DNA-binding transcription factor activity, RNA polymerase II-specific"/>
    <property type="evidence" value="ECO:0007669"/>
    <property type="project" value="TreeGrafter"/>
</dbReference>
<protein>
    <recommendedName>
        <fullName evidence="6">PAS domain-containing protein</fullName>
    </recommendedName>
</protein>
<dbReference type="NCBIfam" id="TIGR00229">
    <property type="entry name" value="sensory_box"/>
    <property type="match status" value="1"/>
</dbReference>
<dbReference type="EMBL" id="LR903586">
    <property type="protein sequence ID" value="CAD7252053.1"/>
    <property type="molecule type" value="Genomic_DNA"/>
</dbReference>
<sequence length="240" mass="26891">MIFTLPWLGDAWGAAPAMTNPRENSIRELGSHLLQTLDGFIFVVAPDGKIMYISETASVHLGLSQVELTGNSIYEYIHPADHDEMTAVLTAHQTLTPPPSALQDFEVERSFFIRMKCVLAKRNAGLTTGGYKVIHCSGYLKVKQYTLDVSPYDGCYQNVGLVAVGHSLPPSAITEIKMHSNMFMFRASLDLKLIFLDARVAQLTGFEPQDLIEKTLYHYIHGSDIMHMHYAHRTREFPSC</sequence>
<dbReference type="OrthoDB" id="6021714at2759"/>
<dbReference type="PANTHER" id="PTHR23043">
    <property type="entry name" value="HYPOXIA-INDUCIBLE FACTOR 1 ALPHA"/>
    <property type="match status" value="1"/>
</dbReference>
<dbReference type="SMART" id="SM00091">
    <property type="entry name" value="PAS"/>
    <property type="match status" value="2"/>
</dbReference>
<dbReference type="Gene3D" id="3.30.450.20">
    <property type="entry name" value="PAS domain"/>
    <property type="match status" value="2"/>
</dbReference>
<evidence type="ECO:0000313" key="8">
    <source>
        <dbReference type="Proteomes" id="UP000677054"/>
    </source>
</evidence>
<dbReference type="GO" id="GO:0000977">
    <property type="term" value="F:RNA polymerase II transcription regulatory region sequence-specific DNA binding"/>
    <property type="evidence" value="ECO:0007669"/>
    <property type="project" value="TreeGrafter"/>
</dbReference>
<dbReference type="GO" id="GO:0005634">
    <property type="term" value="C:nucleus"/>
    <property type="evidence" value="ECO:0007669"/>
    <property type="project" value="UniProtKB-SubCell"/>
</dbReference>
<dbReference type="GO" id="GO:0010557">
    <property type="term" value="P:positive regulation of macromolecule biosynthetic process"/>
    <property type="evidence" value="ECO:0007669"/>
    <property type="project" value="UniProtKB-ARBA"/>
</dbReference>
<proteinExistence type="predicted"/>
<dbReference type="InterPro" id="IPR000014">
    <property type="entry name" value="PAS"/>
</dbReference>
<dbReference type="EMBL" id="CAJPEV010004069">
    <property type="protein sequence ID" value="CAG0901098.1"/>
    <property type="molecule type" value="Genomic_DNA"/>
</dbReference>
<evidence type="ECO:0000256" key="3">
    <source>
        <dbReference type="ARBA" id="ARBA00023015"/>
    </source>
</evidence>
<evidence type="ECO:0000256" key="2">
    <source>
        <dbReference type="ARBA" id="ARBA00022737"/>
    </source>
</evidence>
<organism evidence="7">
    <name type="scientific">Darwinula stevensoni</name>
    <dbReference type="NCBI Taxonomy" id="69355"/>
    <lineage>
        <taxon>Eukaryota</taxon>
        <taxon>Metazoa</taxon>
        <taxon>Ecdysozoa</taxon>
        <taxon>Arthropoda</taxon>
        <taxon>Crustacea</taxon>
        <taxon>Oligostraca</taxon>
        <taxon>Ostracoda</taxon>
        <taxon>Podocopa</taxon>
        <taxon>Podocopida</taxon>
        <taxon>Darwinulocopina</taxon>
        <taxon>Darwinuloidea</taxon>
        <taxon>Darwinulidae</taxon>
        <taxon>Darwinula</taxon>
    </lineage>
</organism>
<keyword evidence="8" id="KW-1185">Reference proteome</keyword>
<evidence type="ECO:0000256" key="5">
    <source>
        <dbReference type="ARBA" id="ARBA00023242"/>
    </source>
</evidence>
<dbReference type="PROSITE" id="PS50112">
    <property type="entry name" value="PAS"/>
    <property type="match status" value="2"/>
</dbReference>
<feature type="domain" description="PAS" evidence="6">
    <location>
        <begin position="26"/>
        <end position="89"/>
    </location>
</feature>
<dbReference type="InterPro" id="IPR013767">
    <property type="entry name" value="PAS_fold"/>
</dbReference>
<keyword evidence="3" id="KW-0805">Transcription regulation</keyword>
<feature type="domain" description="PAS" evidence="6">
    <location>
        <begin position="184"/>
        <end position="224"/>
    </location>
</feature>
<dbReference type="Pfam" id="PF00989">
    <property type="entry name" value="PAS"/>
    <property type="match status" value="1"/>
</dbReference>
<dbReference type="InterPro" id="IPR035965">
    <property type="entry name" value="PAS-like_dom_sf"/>
</dbReference>